<evidence type="ECO:0000313" key="2">
    <source>
        <dbReference type="Proteomes" id="UP000276133"/>
    </source>
</evidence>
<protein>
    <submittedName>
        <fullName evidence="1">Uncharacterized protein</fullName>
    </submittedName>
</protein>
<gene>
    <name evidence="1" type="ORF">BpHYR1_039693</name>
</gene>
<accession>A0A3M7QCV2</accession>
<name>A0A3M7QCV2_BRAPC</name>
<proteinExistence type="predicted"/>
<keyword evidence="2" id="KW-1185">Reference proteome</keyword>
<dbReference type="AlphaFoldDB" id="A0A3M7QCV2"/>
<reference evidence="1 2" key="1">
    <citation type="journal article" date="2018" name="Sci. Rep.">
        <title>Genomic signatures of local adaptation to the degree of environmental predictability in rotifers.</title>
        <authorList>
            <person name="Franch-Gras L."/>
            <person name="Hahn C."/>
            <person name="Garcia-Roger E.M."/>
            <person name="Carmona M.J."/>
            <person name="Serra M."/>
            <person name="Gomez A."/>
        </authorList>
    </citation>
    <scope>NUCLEOTIDE SEQUENCE [LARGE SCALE GENOMIC DNA]</scope>
    <source>
        <strain evidence="1">HYR1</strain>
    </source>
</reference>
<comment type="caution">
    <text evidence="1">The sequence shown here is derived from an EMBL/GenBank/DDBJ whole genome shotgun (WGS) entry which is preliminary data.</text>
</comment>
<evidence type="ECO:0000313" key="1">
    <source>
        <dbReference type="EMBL" id="RNA09042.1"/>
    </source>
</evidence>
<dbReference type="EMBL" id="REGN01006561">
    <property type="protein sequence ID" value="RNA09042.1"/>
    <property type="molecule type" value="Genomic_DNA"/>
</dbReference>
<organism evidence="1 2">
    <name type="scientific">Brachionus plicatilis</name>
    <name type="common">Marine rotifer</name>
    <name type="synonym">Brachionus muelleri</name>
    <dbReference type="NCBI Taxonomy" id="10195"/>
    <lineage>
        <taxon>Eukaryota</taxon>
        <taxon>Metazoa</taxon>
        <taxon>Spiralia</taxon>
        <taxon>Gnathifera</taxon>
        <taxon>Rotifera</taxon>
        <taxon>Eurotatoria</taxon>
        <taxon>Monogononta</taxon>
        <taxon>Pseudotrocha</taxon>
        <taxon>Ploima</taxon>
        <taxon>Brachionidae</taxon>
        <taxon>Brachionus</taxon>
    </lineage>
</organism>
<sequence length="75" mass="8632">MGTCQDSRVKENINNIKNYEKLLIFMGKGDDRLELLNLNQEVEESRKINVQNKKIVLNKSDSKSAKKHTITNSLL</sequence>
<dbReference type="Proteomes" id="UP000276133">
    <property type="component" value="Unassembled WGS sequence"/>
</dbReference>